<dbReference type="SUPFAM" id="SSF52038">
    <property type="entry name" value="Barstar-related"/>
    <property type="match status" value="1"/>
</dbReference>
<organism evidence="3 4">
    <name type="scientific">Actinopolyspora alba</name>
    <dbReference type="NCBI Taxonomy" id="673379"/>
    <lineage>
        <taxon>Bacteria</taxon>
        <taxon>Bacillati</taxon>
        <taxon>Actinomycetota</taxon>
        <taxon>Actinomycetes</taxon>
        <taxon>Actinopolysporales</taxon>
        <taxon>Actinopolysporaceae</taxon>
        <taxon>Actinopolyspora</taxon>
        <taxon>Actinopolyspora alba group</taxon>
    </lineage>
</organism>
<dbReference type="Gene3D" id="3.30.370.10">
    <property type="entry name" value="Barstar-like"/>
    <property type="match status" value="1"/>
</dbReference>
<accession>A0A1I2AET8</accession>
<dbReference type="InterPro" id="IPR000468">
    <property type="entry name" value="Barstar"/>
</dbReference>
<name>A0A1I2AET8_9ACTN</name>
<gene>
    <name evidence="3" type="ORF">SAMN04487819_11378</name>
</gene>
<comment type="similarity">
    <text evidence="1">Belongs to the barstar family.</text>
</comment>
<keyword evidence="4" id="KW-1185">Reference proteome</keyword>
<dbReference type="EMBL" id="FOMZ01000013">
    <property type="protein sequence ID" value="SFE42481.1"/>
    <property type="molecule type" value="Genomic_DNA"/>
</dbReference>
<evidence type="ECO:0000259" key="2">
    <source>
        <dbReference type="Pfam" id="PF01337"/>
    </source>
</evidence>
<dbReference type="Proteomes" id="UP000198716">
    <property type="component" value="Unassembled WGS sequence"/>
</dbReference>
<evidence type="ECO:0000256" key="1">
    <source>
        <dbReference type="ARBA" id="ARBA00006845"/>
    </source>
</evidence>
<reference evidence="4" key="1">
    <citation type="submission" date="2016-10" db="EMBL/GenBank/DDBJ databases">
        <authorList>
            <person name="Varghese N."/>
            <person name="Submissions S."/>
        </authorList>
    </citation>
    <scope>NUCLEOTIDE SEQUENCE [LARGE SCALE GENOMIC DNA]</scope>
    <source>
        <strain evidence="4">DSM 45004</strain>
    </source>
</reference>
<evidence type="ECO:0000313" key="4">
    <source>
        <dbReference type="Proteomes" id="UP000198716"/>
    </source>
</evidence>
<dbReference type="InterPro" id="IPR035905">
    <property type="entry name" value="Barstar-like_sf"/>
</dbReference>
<sequence length="93" mass="10952">MVCSVIVDLSDVRTSAGLHRKLKIYFGFPDMYGMNWDAFWDAITGLVELPDEITFTGWEYLEKVLPNDARIMRDVFDEYITDPYHSHKVIRFE</sequence>
<dbReference type="Pfam" id="PF01337">
    <property type="entry name" value="Barstar"/>
    <property type="match status" value="1"/>
</dbReference>
<proteinExistence type="inferred from homology"/>
<dbReference type="AlphaFoldDB" id="A0A1I2AET8"/>
<protein>
    <submittedName>
        <fullName evidence="3">Barstar, RNAse (Barnase) inhibitor</fullName>
    </submittedName>
</protein>
<feature type="domain" description="Barstar (barnase inhibitor)" evidence="2">
    <location>
        <begin position="5"/>
        <end position="79"/>
    </location>
</feature>
<evidence type="ECO:0000313" key="3">
    <source>
        <dbReference type="EMBL" id="SFE42481.1"/>
    </source>
</evidence>